<dbReference type="Proteomes" id="UP001147700">
    <property type="component" value="Unassembled WGS sequence"/>
</dbReference>
<name>A0ABT4RLD4_9ACTN</name>
<evidence type="ECO:0000313" key="1">
    <source>
        <dbReference type="EMBL" id="MDA0139373.1"/>
    </source>
</evidence>
<protein>
    <submittedName>
        <fullName evidence="1">Uncharacterized protein</fullName>
    </submittedName>
</protein>
<dbReference type="EMBL" id="JAPCID010000024">
    <property type="protein sequence ID" value="MDA0139373.1"/>
    <property type="molecule type" value="Genomic_DNA"/>
</dbReference>
<gene>
    <name evidence="1" type="ORF">OJ962_17855</name>
</gene>
<reference evidence="1" key="1">
    <citation type="submission" date="2022-10" db="EMBL/GenBank/DDBJ databases">
        <title>The WGS of Solirubrobacter sp. CPCC 204708.</title>
        <authorList>
            <person name="Jiang Z."/>
        </authorList>
    </citation>
    <scope>NUCLEOTIDE SEQUENCE</scope>
    <source>
        <strain evidence="1">CPCC 204708</strain>
    </source>
</reference>
<proteinExistence type="predicted"/>
<evidence type="ECO:0000313" key="2">
    <source>
        <dbReference type="Proteomes" id="UP001147700"/>
    </source>
</evidence>
<dbReference type="RefSeq" id="WP_202958074.1">
    <property type="nucleotide sequence ID" value="NZ_JAPCID010000024.1"/>
</dbReference>
<comment type="caution">
    <text evidence="1">The sequence shown here is derived from an EMBL/GenBank/DDBJ whole genome shotgun (WGS) entry which is preliminary data.</text>
</comment>
<accession>A0ABT4RLD4</accession>
<keyword evidence="2" id="KW-1185">Reference proteome</keyword>
<organism evidence="1 2">
    <name type="scientific">Solirubrobacter deserti</name>
    <dbReference type="NCBI Taxonomy" id="2282478"/>
    <lineage>
        <taxon>Bacteria</taxon>
        <taxon>Bacillati</taxon>
        <taxon>Actinomycetota</taxon>
        <taxon>Thermoleophilia</taxon>
        <taxon>Solirubrobacterales</taxon>
        <taxon>Solirubrobacteraceae</taxon>
        <taxon>Solirubrobacter</taxon>
    </lineage>
</organism>
<sequence length="140" mass="15895">MNDQRRFEDWLAGMDVLLDEFMHDLPDEVSAKLDYSLESLDVLEAWFLETYPSIEALRADPSVANWDRATRYYGQVLIKHGGGHWAHNPHNGGGPPQLLGFAPLVPFVPMFLVSASTDRRTGIFLRTIAENNLRARQERG</sequence>